<comment type="similarity">
    <text evidence="1">Belongs to the enoyl-CoA hydratase/isomerase family.</text>
</comment>
<dbReference type="NCBIfam" id="NF006109">
    <property type="entry name" value="PRK08260.1"/>
    <property type="match status" value="1"/>
</dbReference>
<dbReference type="InterPro" id="IPR051053">
    <property type="entry name" value="ECH/Chromodomain_protein"/>
</dbReference>
<dbReference type="InterPro" id="IPR001753">
    <property type="entry name" value="Enoyl-CoA_hydra/iso"/>
</dbReference>
<dbReference type="PANTHER" id="PTHR43684:SF4">
    <property type="entry name" value="ENOYL-COA HYDRATASE_ISOMERASE FAMILY PROTEIN (AFU_ORTHOLOGUE AFUA_1G01890)"/>
    <property type="match status" value="1"/>
</dbReference>
<sequence length="288" mass="31437">MFEFITLERGGVDGVDKRVATLTLNRPEAMNAYHVAMKDEILTALDEVDADDSVAALVVTGAGRAFCAGMDLSNPEAFSRRDETEAERRRDSGGYIALRLYDLTKPVIGAINGAAVGVGVTMTLPMDIRLASTKAKFGFVFSRRGIVLETASSWFLPRLVGPQQAAEWAYTGRVFDAAEALRGGLVRSLHEPDELLPAAYALAEEIAANTAPVSVALNRQLLLRGLGYDHPMRSHIAESRAMYERGRSKDMDEGVASFLEKRSAVYPNTVPADLPDVFDDWDPPAFRI</sequence>
<dbReference type="SUPFAM" id="SSF52096">
    <property type="entry name" value="ClpP/crotonase"/>
    <property type="match status" value="1"/>
</dbReference>
<dbReference type="Proteomes" id="UP001612915">
    <property type="component" value="Unassembled WGS sequence"/>
</dbReference>
<comment type="caution">
    <text evidence="2">The sequence shown here is derived from an EMBL/GenBank/DDBJ whole genome shotgun (WGS) entry which is preliminary data.</text>
</comment>
<evidence type="ECO:0000313" key="2">
    <source>
        <dbReference type="EMBL" id="MFI7587460.1"/>
    </source>
</evidence>
<protein>
    <submittedName>
        <fullName evidence="2">Crotonase/enoyl-CoA hydratase family protein</fullName>
    </submittedName>
</protein>
<name>A0ABW8AM49_9ACTN</name>
<organism evidence="2 3">
    <name type="scientific">Spongisporangium articulatum</name>
    <dbReference type="NCBI Taxonomy" id="3362603"/>
    <lineage>
        <taxon>Bacteria</taxon>
        <taxon>Bacillati</taxon>
        <taxon>Actinomycetota</taxon>
        <taxon>Actinomycetes</taxon>
        <taxon>Kineosporiales</taxon>
        <taxon>Kineosporiaceae</taxon>
        <taxon>Spongisporangium</taxon>
    </lineage>
</organism>
<keyword evidence="3" id="KW-1185">Reference proteome</keyword>
<proteinExistence type="inferred from homology"/>
<dbReference type="RefSeq" id="WP_398279191.1">
    <property type="nucleotide sequence ID" value="NZ_JBITLV010000003.1"/>
</dbReference>
<dbReference type="CDD" id="cd06558">
    <property type="entry name" value="crotonase-like"/>
    <property type="match status" value="1"/>
</dbReference>
<gene>
    <name evidence="2" type="ORF">ACIB24_10350</name>
</gene>
<accession>A0ABW8AM49</accession>
<evidence type="ECO:0000256" key="1">
    <source>
        <dbReference type="ARBA" id="ARBA00005254"/>
    </source>
</evidence>
<dbReference type="InterPro" id="IPR029045">
    <property type="entry name" value="ClpP/crotonase-like_dom_sf"/>
</dbReference>
<evidence type="ECO:0000313" key="3">
    <source>
        <dbReference type="Proteomes" id="UP001612915"/>
    </source>
</evidence>
<dbReference type="Gene3D" id="3.90.226.10">
    <property type="entry name" value="2-enoyl-CoA Hydratase, Chain A, domain 1"/>
    <property type="match status" value="1"/>
</dbReference>
<dbReference type="PANTHER" id="PTHR43684">
    <property type="match status" value="1"/>
</dbReference>
<dbReference type="EMBL" id="JBITLV010000003">
    <property type="protein sequence ID" value="MFI7587460.1"/>
    <property type="molecule type" value="Genomic_DNA"/>
</dbReference>
<dbReference type="Pfam" id="PF00378">
    <property type="entry name" value="ECH_1"/>
    <property type="match status" value="1"/>
</dbReference>
<reference evidence="2 3" key="1">
    <citation type="submission" date="2024-10" db="EMBL/GenBank/DDBJ databases">
        <title>The Natural Products Discovery Center: Release of the First 8490 Sequenced Strains for Exploring Actinobacteria Biosynthetic Diversity.</title>
        <authorList>
            <person name="Kalkreuter E."/>
            <person name="Kautsar S.A."/>
            <person name="Yang D."/>
            <person name="Bader C.D."/>
            <person name="Teijaro C.N."/>
            <person name="Fluegel L."/>
            <person name="Davis C.M."/>
            <person name="Simpson J.R."/>
            <person name="Lauterbach L."/>
            <person name="Steele A.D."/>
            <person name="Gui C."/>
            <person name="Meng S."/>
            <person name="Li G."/>
            <person name="Viehrig K."/>
            <person name="Ye F."/>
            <person name="Su P."/>
            <person name="Kiefer A.F."/>
            <person name="Nichols A."/>
            <person name="Cepeda A.J."/>
            <person name="Yan W."/>
            <person name="Fan B."/>
            <person name="Jiang Y."/>
            <person name="Adhikari A."/>
            <person name="Zheng C.-J."/>
            <person name="Schuster L."/>
            <person name="Cowan T.M."/>
            <person name="Smanski M.J."/>
            <person name="Chevrette M.G."/>
            <person name="De Carvalho L.P.S."/>
            <person name="Shen B."/>
        </authorList>
    </citation>
    <scope>NUCLEOTIDE SEQUENCE [LARGE SCALE GENOMIC DNA]</scope>
    <source>
        <strain evidence="2 3">NPDC049639</strain>
    </source>
</reference>